<name>A0AAW1H4H0_SAPOF</name>
<accession>A0AAW1H4H0</accession>
<dbReference type="EMBL" id="JBDFQZ010000012">
    <property type="protein sequence ID" value="KAK9671241.1"/>
    <property type="molecule type" value="Genomic_DNA"/>
</dbReference>
<evidence type="ECO:0000313" key="3">
    <source>
        <dbReference type="Proteomes" id="UP001443914"/>
    </source>
</evidence>
<dbReference type="Proteomes" id="UP001443914">
    <property type="component" value="Unassembled WGS sequence"/>
</dbReference>
<evidence type="ECO:0000256" key="1">
    <source>
        <dbReference type="SAM" id="MobiDB-lite"/>
    </source>
</evidence>
<keyword evidence="3" id="KW-1185">Reference proteome</keyword>
<evidence type="ECO:0000313" key="2">
    <source>
        <dbReference type="EMBL" id="KAK9671241.1"/>
    </source>
</evidence>
<sequence length="106" mass="12704">MKSSTGNNEYYHNPPKKYHSRKTQLQEPHCFYTLRHTISSSMLTFSVLSIQPRWSSHMYVTITSCRRHDDSSFLKTTIPQYKRFYFTETLRVRSKSTPLMQQCCRQ</sequence>
<dbReference type="AlphaFoldDB" id="A0AAW1H4H0"/>
<feature type="region of interest" description="Disordered" evidence="1">
    <location>
        <begin position="1"/>
        <end position="23"/>
    </location>
</feature>
<comment type="caution">
    <text evidence="2">The sequence shown here is derived from an EMBL/GenBank/DDBJ whole genome shotgun (WGS) entry which is preliminary data.</text>
</comment>
<reference evidence="2" key="1">
    <citation type="submission" date="2024-03" db="EMBL/GenBank/DDBJ databases">
        <title>WGS assembly of Saponaria officinalis var. Norfolk2.</title>
        <authorList>
            <person name="Jenkins J."/>
            <person name="Shu S."/>
            <person name="Grimwood J."/>
            <person name="Barry K."/>
            <person name="Goodstein D."/>
            <person name="Schmutz J."/>
            <person name="Leebens-Mack J."/>
            <person name="Osbourn A."/>
        </authorList>
    </citation>
    <scope>NUCLEOTIDE SEQUENCE [LARGE SCALE GENOMIC DNA]</scope>
    <source>
        <strain evidence="2">JIC</strain>
    </source>
</reference>
<protein>
    <submittedName>
        <fullName evidence="2">Uncharacterized protein</fullName>
    </submittedName>
</protein>
<feature type="compositionally biased region" description="Polar residues" evidence="1">
    <location>
        <begin position="1"/>
        <end position="10"/>
    </location>
</feature>
<proteinExistence type="predicted"/>
<gene>
    <name evidence="2" type="ORF">RND81_12G015700</name>
</gene>
<organism evidence="2 3">
    <name type="scientific">Saponaria officinalis</name>
    <name type="common">Common soapwort</name>
    <name type="synonym">Lychnis saponaria</name>
    <dbReference type="NCBI Taxonomy" id="3572"/>
    <lineage>
        <taxon>Eukaryota</taxon>
        <taxon>Viridiplantae</taxon>
        <taxon>Streptophyta</taxon>
        <taxon>Embryophyta</taxon>
        <taxon>Tracheophyta</taxon>
        <taxon>Spermatophyta</taxon>
        <taxon>Magnoliopsida</taxon>
        <taxon>eudicotyledons</taxon>
        <taxon>Gunneridae</taxon>
        <taxon>Pentapetalae</taxon>
        <taxon>Caryophyllales</taxon>
        <taxon>Caryophyllaceae</taxon>
        <taxon>Caryophylleae</taxon>
        <taxon>Saponaria</taxon>
    </lineage>
</organism>